<keyword evidence="13" id="KW-1185">Reference proteome</keyword>
<name>A0AA40I7V0_CNENI</name>
<dbReference type="Pfam" id="PF04564">
    <property type="entry name" value="U-box"/>
    <property type="match status" value="1"/>
</dbReference>
<dbReference type="GO" id="GO:0006515">
    <property type="term" value="P:protein quality control for misfolded or incompletely synthesized proteins"/>
    <property type="evidence" value="ECO:0007669"/>
    <property type="project" value="TreeGrafter"/>
</dbReference>
<proteinExistence type="predicted"/>
<evidence type="ECO:0000256" key="1">
    <source>
        <dbReference type="ARBA" id="ARBA00000900"/>
    </source>
</evidence>
<evidence type="ECO:0000256" key="6">
    <source>
        <dbReference type="ARBA" id="ARBA00022803"/>
    </source>
</evidence>
<dbReference type="SUPFAM" id="SSF57850">
    <property type="entry name" value="RING/U-box"/>
    <property type="match status" value="1"/>
</dbReference>
<keyword evidence="4" id="KW-0677">Repeat</keyword>
<dbReference type="EC" id="2.3.2.27" evidence="2"/>
<dbReference type="PANTHER" id="PTHR46803">
    <property type="entry name" value="E3 UBIQUITIN-PROTEIN LIGASE CHIP"/>
    <property type="match status" value="1"/>
</dbReference>
<keyword evidence="6 9" id="KW-0802">TPR repeat</keyword>
<dbReference type="Gene3D" id="3.30.40.10">
    <property type="entry name" value="Zinc/RING finger domain, C3HC4 (zinc finger)"/>
    <property type="match status" value="1"/>
</dbReference>
<dbReference type="Pfam" id="PF12895">
    <property type="entry name" value="ANAPC3"/>
    <property type="match status" value="1"/>
</dbReference>
<feature type="domain" description="U-box" evidence="11">
    <location>
        <begin position="373"/>
        <end position="447"/>
    </location>
</feature>
<dbReference type="InterPro" id="IPR013083">
    <property type="entry name" value="Znf_RING/FYVE/PHD"/>
</dbReference>
<dbReference type="GO" id="GO:0030018">
    <property type="term" value="C:Z disc"/>
    <property type="evidence" value="ECO:0007669"/>
    <property type="project" value="TreeGrafter"/>
</dbReference>
<evidence type="ECO:0000256" key="8">
    <source>
        <dbReference type="ARBA" id="ARBA00044543"/>
    </source>
</evidence>
<keyword evidence="5" id="KW-0833">Ubl conjugation pathway</keyword>
<dbReference type="AlphaFoldDB" id="A0AA40I7V0"/>
<evidence type="ECO:0000256" key="7">
    <source>
        <dbReference type="ARBA" id="ARBA00044534"/>
    </source>
</evidence>
<feature type="repeat" description="TPR" evidence="9">
    <location>
        <begin position="213"/>
        <end position="246"/>
    </location>
</feature>
<dbReference type="SMART" id="SM00504">
    <property type="entry name" value="Ubox"/>
    <property type="match status" value="1"/>
</dbReference>
<dbReference type="InterPro" id="IPR011990">
    <property type="entry name" value="TPR-like_helical_dom_sf"/>
</dbReference>
<dbReference type="InterPro" id="IPR041312">
    <property type="entry name" value="CHIP_TPR_N"/>
</dbReference>
<dbReference type="GO" id="GO:0071218">
    <property type="term" value="P:cellular response to misfolded protein"/>
    <property type="evidence" value="ECO:0007669"/>
    <property type="project" value="TreeGrafter"/>
</dbReference>
<dbReference type="GO" id="GO:0051087">
    <property type="term" value="F:protein-folding chaperone binding"/>
    <property type="evidence" value="ECO:0007669"/>
    <property type="project" value="TreeGrafter"/>
</dbReference>
<dbReference type="FunFam" id="3.30.40.10:FF:000124">
    <property type="entry name" value="STIP1 homology and U box-containing protein 1"/>
    <property type="match status" value="1"/>
</dbReference>
<feature type="compositionally biased region" description="Low complexity" evidence="10">
    <location>
        <begin position="62"/>
        <end position="82"/>
    </location>
</feature>
<dbReference type="Pfam" id="PF18391">
    <property type="entry name" value="CHIP_TPR_N"/>
    <property type="match status" value="1"/>
</dbReference>
<dbReference type="Gene3D" id="6.10.140.2020">
    <property type="match status" value="1"/>
</dbReference>
<dbReference type="GO" id="GO:0000209">
    <property type="term" value="P:protein polyubiquitination"/>
    <property type="evidence" value="ECO:0007669"/>
    <property type="project" value="TreeGrafter"/>
</dbReference>
<dbReference type="EMBL" id="JAULJE010000003">
    <property type="protein sequence ID" value="KAK1344643.1"/>
    <property type="molecule type" value="Genomic_DNA"/>
</dbReference>
<accession>A0AA40I7V0</accession>
<sequence>MVTGGGPRQEGMPHNKKTHSQEEAPPHGARGGRQKEAPTPGGGPALEVLPPTWKPLTASFHASSSASSSRAPLRPRCPRANPLDTWGRASDARRRGPAHQLARFRPVHSAPRGRKFRWRIAGPGPSGSRARAAGLGDPGAESGSGSQAVPRGAMKGKEEKEGGARLGAAGGSPEKSPSAQELKEQGNRLFVGRKYPEAAACYGRAITRNPLVAVYYTNRALCYLKMQQHEQALADCRRALELDGQSVKAHFFLGQCQLEMESYDEAIANLQRGAATNFGDDIPSALRIAKKKRWNSIEERRIHQENELHSYLTRLIVAERERELEECQRNHEGDEDDGHVRAQQACIEAKHDKYLADMDDLFSQVDEKRKKRDIPDYLCGKISFELMREPCITPSGITYDRKDIEEHLQRVGHFDPVTRSPLTQEQLIPNLAMKEVIDAFISENGWVEDY</sequence>
<feature type="region of interest" description="Disordered" evidence="10">
    <location>
        <begin position="1"/>
        <end position="183"/>
    </location>
</feature>
<evidence type="ECO:0000256" key="5">
    <source>
        <dbReference type="ARBA" id="ARBA00022786"/>
    </source>
</evidence>
<dbReference type="CDD" id="cd16654">
    <property type="entry name" value="RING-Ubox_CHIP"/>
    <property type="match status" value="1"/>
</dbReference>
<reference evidence="12" key="1">
    <citation type="submission" date="2023-06" db="EMBL/GenBank/DDBJ databases">
        <title>Reference genome for the Northern bat (Eptesicus nilssonii), a most northern bat species.</title>
        <authorList>
            <person name="Laine V.N."/>
            <person name="Pulliainen A.T."/>
            <person name="Lilley T.M."/>
        </authorList>
    </citation>
    <scope>NUCLEOTIDE SEQUENCE</scope>
    <source>
        <strain evidence="12">BLF_Eptnil</strain>
        <tissue evidence="12">Kidney</tissue>
    </source>
</reference>
<dbReference type="InterPro" id="IPR019734">
    <property type="entry name" value="TPR_rpt"/>
</dbReference>
<dbReference type="Proteomes" id="UP001177744">
    <property type="component" value="Unassembled WGS sequence"/>
</dbReference>
<protein>
    <recommendedName>
        <fullName evidence="7">E3 ubiquitin-protein ligase CHIP</fullName>
        <ecNumber evidence="2">2.3.2.27</ecNumber>
    </recommendedName>
    <alternativeName>
        <fullName evidence="8">RING-type E3 ubiquitin transferase CHIP</fullName>
    </alternativeName>
</protein>
<dbReference type="PANTHER" id="PTHR46803:SF2">
    <property type="entry name" value="E3 UBIQUITIN-PROTEIN LIGASE CHIP"/>
    <property type="match status" value="1"/>
</dbReference>
<dbReference type="GO" id="GO:0043161">
    <property type="term" value="P:proteasome-mediated ubiquitin-dependent protein catabolic process"/>
    <property type="evidence" value="ECO:0007669"/>
    <property type="project" value="TreeGrafter"/>
</dbReference>
<evidence type="ECO:0000313" key="12">
    <source>
        <dbReference type="EMBL" id="KAK1344643.1"/>
    </source>
</evidence>
<evidence type="ECO:0000256" key="10">
    <source>
        <dbReference type="SAM" id="MobiDB-lite"/>
    </source>
</evidence>
<evidence type="ECO:0000256" key="3">
    <source>
        <dbReference type="ARBA" id="ARBA00022679"/>
    </source>
</evidence>
<organism evidence="12 13">
    <name type="scientific">Cnephaeus nilssonii</name>
    <name type="common">Northern bat</name>
    <name type="synonym">Eptesicus nilssonii</name>
    <dbReference type="NCBI Taxonomy" id="3371016"/>
    <lineage>
        <taxon>Eukaryota</taxon>
        <taxon>Metazoa</taxon>
        <taxon>Chordata</taxon>
        <taxon>Craniata</taxon>
        <taxon>Vertebrata</taxon>
        <taxon>Euteleostomi</taxon>
        <taxon>Mammalia</taxon>
        <taxon>Eutheria</taxon>
        <taxon>Laurasiatheria</taxon>
        <taxon>Chiroptera</taxon>
        <taxon>Yangochiroptera</taxon>
        <taxon>Vespertilionidae</taxon>
        <taxon>Cnephaeus</taxon>
    </lineage>
</organism>
<dbReference type="GO" id="GO:0045862">
    <property type="term" value="P:positive regulation of proteolysis"/>
    <property type="evidence" value="ECO:0007669"/>
    <property type="project" value="TreeGrafter"/>
</dbReference>
<dbReference type="SUPFAM" id="SSF48452">
    <property type="entry name" value="TPR-like"/>
    <property type="match status" value="1"/>
</dbReference>
<evidence type="ECO:0000313" key="13">
    <source>
        <dbReference type="Proteomes" id="UP001177744"/>
    </source>
</evidence>
<dbReference type="SMART" id="SM00028">
    <property type="entry name" value="TPR"/>
    <property type="match status" value="3"/>
</dbReference>
<evidence type="ECO:0000256" key="9">
    <source>
        <dbReference type="PROSITE-ProRule" id="PRU00339"/>
    </source>
</evidence>
<evidence type="ECO:0000259" key="11">
    <source>
        <dbReference type="PROSITE" id="PS51698"/>
    </source>
</evidence>
<comment type="caution">
    <text evidence="12">The sequence shown here is derived from an EMBL/GenBank/DDBJ whole genome shotgun (WGS) entry which is preliminary data.</text>
</comment>
<evidence type="ECO:0000256" key="2">
    <source>
        <dbReference type="ARBA" id="ARBA00012483"/>
    </source>
</evidence>
<dbReference type="GO" id="GO:0061630">
    <property type="term" value="F:ubiquitin protein ligase activity"/>
    <property type="evidence" value="ECO:0007669"/>
    <property type="project" value="UniProtKB-EC"/>
</dbReference>
<dbReference type="InterPro" id="IPR045202">
    <property type="entry name" value="CHIP_RING-Ubox"/>
</dbReference>
<keyword evidence="3" id="KW-0808">Transferase</keyword>
<dbReference type="PROSITE" id="PS51698">
    <property type="entry name" value="U_BOX"/>
    <property type="match status" value="1"/>
</dbReference>
<dbReference type="PROSITE" id="PS50005">
    <property type="entry name" value="TPR"/>
    <property type="match status" value="1"/>
</dbReference>
<dbReference type="Gene3D" id="1.25.40.10">
    <property type="entry name" value="Tetratricopeptide repeat domain"/>
    <property type="match status" value="1"/>
</dbReference>
<dbReference type="InterPro" id="IPR003613">
    <property type="entry name" value="Ubox_domain"/>
</dbReference>
<comment type="catalytic activity">
    <reaction evidence="1">
        <text>S-ubiquitinyl-[E2 ubiquitin-conjugating enzyme]-L-cysteine + [acceptor protein]-L-lysine = [E2 ubiquitin-conjugating enzyme]-L-cysteine + N(6)-ubiquitinyl-[acceptor protein]-L-lysine.</text>
        <dbReference type="EC" id="2.3.2.27"/>
    </reaction>
</comment>
<evidence type="ECO:0000256" key="4">
    <source>
        <dbReference type="ARBA" id="ARBA00022737"/>
    </source>
</evidence>
<gene>
    <name evidence="12" type="ORF">QTO34_013341</name>
</gene>